<dbReference type="AlphaFoldDB" id="A0A8B8MBX1"/>
<dbReference type="InterPro" id="IPR040361">
    <property type="entry name" value="TPD1"/>
</dbReference>
<evidence type="ECO:0000256" key="1">
    <source>
        <dbReference type="ARBA" id="ARBA00022729"/>
    </source>
</evidence>
<evidence type="ECO:0000313" key="3">
    <source>
        <dbReference type="Proteomes" id="UP000694853"/>
    </source>
</evidence>
<dbReference type="KEGG" id="aprc:113871706"/>
<protein>
    <submittedName>
        <fullName evidence="4">Uncharacterized protein At1g05835-like</fullName>
    </submittedName>
</protein>
<evidence type="ECO:0000256" key="2">
    <source>
        <dbReference type="SAM" id="SignalP"/>
    </source>
</evidence>
<dbReference type="PANTHER" id="PTHR33184">
    <property type="entry name" value="PROTEIN TAPETUM DETERMINANT 1-LIKE-RELATED"/>
    <property type="match status" value="1"/>
</dbReference>
<organism evidence="3 4">
    <name type="scientific">Abrus precatorius</name>
    <name type="common">Indian licorice</name>
    <name type="synonym">Glycine abrus</name>
    <dbReference type="NCBI Taxonomy" id="3816"/>
    <lineage>
        <taxon>Eukaryota</taxon>
        <taxon>Viridiplantae</taxon>
        <taxon>Streptophyta</taxon>
        <taxon>Embryophyta</taxon>
        <taxon>Tracheophyta</taxon>
        <taxon>Spermatophyta</taxon>
        <taxon>Magnoliopsida</taxon>
        <taxon>eudicotyledons</taxon>
        <taxon>Gunneridae</taxon>
        <taxon>Pentapetalae</taxon>
        <taxon>rosids</taxon>
        <taxon>fabids</taxon>
        <taxon>Fabales</taxon>
        <taxon>Fabaceae</taxon>
        <taxon>Papilionoideae</taxon>
        <taxon>50 kb inversion clade</taxon>
        <taxon>NPAAA clade</taxon>
        <taxon>indigoferoid/millettioid clade</taxon>
        <taxon>Abreae</taxon>
        <taxon>Abrus</taxon>
    </lineage>
</organism>
<dbReference type="OrthoDB" id="603213at2759"/>
<keyword evidence="3" id="KW-1185">Reference proteome</keyword>
<proteinExistence type="predicted"/>
<dbReference type="PANTHER" id="PTHR33184:SF72">
    <property type="entry name" value="BETA-1,3-N-ACETYLGLUCOSAMINYLTRANSFERASE FAMILY PROTEIN"/>
    <property type="match status" value="1"/>
</dbReference>
<dbReference type="GeneID" id="113871706"/>
<feature type="signal peptide" evidence="2">
    <location>
        <begin position="1"/>
        <end position="19"/>
    </location>
</feature>
<dbReference type="GO" id="GO:0001709">
    <property type="term" value="P:cell fate determination"/>
    <property type="evidence" value="ECO:0007669"/>
    <property type="project" value="TreeGrafter"/>
</dbReference>
<dbReference type="RefSeq" id="XP_027364604.1">
    <property type="nucleotide sequence ID" value="XM_027508803.1"/>
</dbReference>
<name>A0A8B8MBX1_ABRPR</name>
<reference evidence="3" key="1">
    <citation type="journal article" date="2019" name="Toxins">
        <title>Detection of Abrin-Like and Prepropulchellin-Like Toxin Genes and Transcripts Using Whole Genome Sequencing and Full-Length Transcript Sequencing of Abrus precatorius.</title>
        <authorList>
            <person name="Hovde B.T."/>
            <person name="Daligault H.E."/>
            <person name="Hanschen E.R."/>
            <person name="Kunde Y.A."/>
            <person name="Johnson M.B."/>
            <person name="Starkenburg S.R."/>
            <person name="Johnson S.L."/>
        </authorList>
    </citation>
    <scope>NUCLEOTIDE SEQUENCE [LARGE SCALE GENOMIC DNA]</scope>
</reference>
<sequence length="121" mass="13129">MVAILKALCLFLVLVRVNGQCALSNLDVNQYNTGRQEKGYSIFFVSIINKCPQLCVQSNVKLNCTGFQTAKSISPTILSVSGDVCLVKSGQPITPDAAVNFQYAWSNEFPLNPISSDVHCA</sequence>
<dbReference type="Proteomes" id="UP000694853">
    <property type="component" value="Unplaced"/>
</dbReference>
<keyword evidence="1 2" id="KW-0732">Signal</keyword>
<gene>
    <name evidence="4" type="primary">LOC113871706</name>
</gene>
<dbReference type="Pfam" id="PF24068">
    <property type="entry name" value="TPD1_C"/>
    <property type="match status" value="1"/>
</dbReference>
<evidence type="ECO:0000313" key="4">
    <source>
        <dbReference type="RefSeq" id="XP_027364604.1"/>
    </source>
</evidence>
<feature type="chain" id="PRO_5034612440" evidence="2">
    <location>
        <begin position="20"/>
        <end position="121"/>
    </location>
</feature>
<accession>A0A8B8MBX1</accession>
<reference evidence="4" key="2">
    <citation type="submission" date="2025-08" db="UniProtKB">
        <authorList>
            <consortium name="RefSeq"/>
        </authorList>
    </citation>
    <scope>IDENTIFICATION</scope>
    <source>
        <tissue evidence="4">Young leaves</tissue>
    </source>
</reference>